<dbReference type="PANTHER" id="PTHR24007:SF7">
    <property type="entry name" value="BRCA1-ASSOCIATED PROTEIN"/>
    <property type="match status" value="1"/>
</dbReference>
<feature type="domain" description="RING-type" evidence="7">
    <location>
        <begin position="409"/>
        <end position="448"/>
    </location>
</feature>
<feature type="region of interest" description="Disordered" evidence="6">
    <location>
        <begin position="554"/>
        <end position="578"/>
    </location>
</feature>
<dbReference type="EMBL" id="JAZHXI010000001">
    <property type="protein sequence ID" value="KAL2075346.1"/>
    <property type="molecule type" value="Genomic_DNA"/>
</dbReference>
<dbReference type="CDD" id="cd12717">
    <property type="entry name" value="RRM_ETP1"/>
    <property type="match status" value="1"/>
</dbReference>
<dbReference type="SMART" id="SM00184">
    <property type="entry name" value="RING"/>
    <property type="match status" value="1"/>
</dbReference>
<evidence type="ECO:0000256" key="1">
    <source>
        <dbReference type="ARBA" id="ARBA00022723"/>
    </source>
</evidence>
<evidence type="ECO:0000259" key="8">
    <source>
        <dbReference type="PROSITE" id="PS50271"/>
    </source>
</evidence>
<evidence type="ECO:0000313" key="9">
    <source>
        <dbReference type="EMBL" id="KAL2075346.1"/>
    </source>
</evidence>
<sequence length="798" mass="87773">MAPSYFYHLKFELYPSPFSEANIEATTKFTRSKARSRTKQEKEELTREIWVPPPGSDIFQTRDWPSHELANDEVRLHTRTNGLGYNDQETSTSVRESNKVVAVAAGGVIDCGARAARGFLPSDSQSGSEDYTTLSTDQALAFPTPNPNRIPADLRTAVKDWRFGRVRIEGLDLDLDSDLDQERMERPKHKRGESSSAVAGTGGHDINAGLAPEAAGSLGKVTKALYKPVEKGGVKNTEVGWGVVHLYRDGDPTSAQGVMEQGLYEADEEEEGAGDEDCTTLCIPAVPSYLTTNDFLGFVGEKTRDEVSHFRMVMTGRMNRYLVLMKFRDAGVARRWREEWDGKVFNSMEPETCHVTFIKTITIQTPNSSHPNTSFPELSHDPFTPSSTPASSLRPFPPPTPNLVELPTCPVCLERMDDTTGLLTILCQHVFHCSCLQKWRGSGCPVCRHTNPSLSPIPSSPSYPQDPHNPPFGSGEASLCAICDSTDDLWICLICGAVGCGRYKGGHAKDHWKESAHNFALEIETQHVWDYAGDMWVHRLIRGKGDSKVIELPSRGHNHVSSNHGNHGGNRGNGDEEDMVPREKLDRIGMEYTHLLTSQLESQRVYFEELVSKAVSKASLASSSALAATSRADEALALLSSLKLENEKLKHEIVAGLEKDLAREKRKAEKSGEVARAFGKSLMEEKKVGEGLMERVRFLERGMEGRIESLEKELAKIRGENDELVETNRDLMFSLSAEGKIREMEAQAEEAGVGGEGGEGGRLLEKGELEGASISLPIPPQVEKVGRKGKGKGKGKGS</sequence>
<dbReference type="PROSITE" id="PS50271">
    <property type="entry name" value="ZF_UBP"/>
    <property type="match status" value="1"/>
</dbReference>
<dbReference type="InterPro" id="IPR001607">
    <property type="entry name" value="Znf_UBP"/>
</dbReference>
<gene>
    <name evidence="9" type="ORF">VTL71DRAFT_289</name>
</gene>
<feature type="compositionally biased region" description="Basic residues" evidence="6">
    <location>
        <begin position="787"/>
        <end position="798"/>
    </location>
</feature>
<keyword evidence="10" id="KW-1185">Reference proteome</keyword>
<evidence type="ECO:0000256" key="2">
    <source>
        <dbReference type="ARBA" id="ARBA00022771"/>
    </source>
</evidence>
<evidence type="ECO:0000313" key="10">
    <source>
        <dbReference type="Proteomes" id="UP001595075"/>
    </source>
</evidence>
<keyword evidence="1" id="KW-0479">Metal-binding</keyword>
<evidence type="ECO:0000256" key="6">
    <source>
        <dbReference type="SAM" id="MobiDB-lite"/>
    </source>
</evidence>
<evidence type="ECO:0000256" key="5">
    <source>
        <dbReference type="SAM" id="Coils"/>
    </source>
</evidence>
<dbReference type="CDD" id="cd16457">
    <property type="entry name" value="RING-H2_BRAP2"/>
    <property type="match status" value="1"/>
</dbReference>
<dbReference type="SMART" id="SM00290">
    <property type="entry name" value="ZnF_UBP"/>
    <property type="match status" value="1"/>
</dbReference>
<feature type="compositionally biased region" description="Gly residues" evidence="6">
    <location>
        <begin position="752"/>
        <end position="761"/>
    </location>
</feature>
<comment type="caution">
    <text evidence="9">The sequence shown here is derived from an EMBL/GenBank/DDBJ whole genome shotgun (WGS) entry which is preliminary data.</text>
</comment>
<accession>A0ABR4D1W9</accession>
<reference evidence="9 10" key="1">
    <citation type="journal article" date="2024" name="Commun. Biol.">
        <title>Comparative genomic analysis of thermophilic fungi reveals convergent evolutionary adaptations and gene losses.</title>
        <authorList>
            <person name="Steindorff A.S."/>
            <person name="Aguilar-Pontes M.V."/>
            <person name="Robinson A.J."/>
            <person name="Andreopoulos B."/>
            <person name="LaButti K."/>
            <person name="Kuo A."/>
            <person name="Mondo S."/>
            <person name="Riley R."/>
            <person name="Otillar R."/>
            <person name="Haridas S."/>
            <person name="Lipzen A."/>
            <person name="Grimwood J."/>
            <person name="Schmutz J."/>
            <person name="Clum A."/>
            <person name="Reid I.D."/>
            <person name="Moisan M.C."/>
            <person name="Butler G."/>
            <person name="Nguyen T.T.M."/>
            <person name="Dewar K."/>
            <person name="Conant G."/>
            <person name="Drula E."/>
            <person name="Henrissat B."/>
            <person name="Hansel C."/>
            <person name="Singer S."/>
            <person name="Hutchinson M.I."/>
            <person name="de Vries R.P."/>
            <person name="Natvig D.O."/>
            <person name="Powell A.J."/>
            <person name="Tsang A."/>
            <person name="Grigoriev I.V."/>
        </authorList>
    </citation>
    <scope>NUCLEOTIDE SEQUENCE [LARGE SCALE GENOMIC DNA]</scope>
    <source>
        <strain evidence="9 10">CBS 494.80</strain>
    </source>
</reference>
<dbReference type="PROSITE" id="PS50089">
    <property type="entry name" value="ZF_RING_2"/>
    <property type="match status" value="1"/>
</dbReference>
<feature type="region of interest" description="Disordered" evidence="6">
    <location>
        <begin position="747"/>
        <end position="798"/>
    </location>
</feature>
<dbReference type="InterPro" id="IPR001841">
    <property type="entry name" value="Znf_RING"/>
</dbReference>
<feature type="coiled-coil region" evidence="5">
    <location>
        <begin position="700"/>
        <end position="730"/>
    </location>
</feature>
<evidence type="ECO:0000256" key="4">
    <source>
        <dbReference type="PROSITE-ProRule" id="PRU00502"/>
    </source>
</evidence>
<dbReference type="Pfam" id="PF13639">
    <property type="entry name" value="zf-RING_2"/>
    <property type="match status" value="1"/>
</dbReference>
<dbReference type="Pfam" id="PF07576">
    <property type="entry name" value="BRAP2"/>
    <property type="match status" value="1"/>
</dbReference>
<feature type="region of interest" description="Disordered" evidence="6">
    <location>
        <begin position="364"/>
        <end position="395"/>
    </location>
</feature>
<keyword evidence="3" id="KW-0862">Zinc</keyword>
<proteinExistence type="predicted"/>
<name>A0ABR4D1W9_9HELO</name>
<feature type="domain" description="UBP-type" evidence="8">
    <location>
        <begin position="442"/>
        <end position="556"/>
    </location>
</feature>
<feature type="compositionally biased region" description="Polar residues" evidence="6">
    <location>
        <begin position="364"/>
        <end position="376"/>
    </location>
</feature>
<dbReference type="InterPro" id="IPR013083">
    <property type="entry name" value="Znf_RING/FYVE/PHD"/>
</dbReference>
<feature type="region of interest" description="Disordered" evidence="6">
    <location>
        <begin position="179"/>
        <end position="210"/>
    </location>
</feature>
<dbReference type="InterPro" id="IPR047243">
    <property type="entry name" value="RING-H2_BRAP2"/>
</dbReference>
<dbReference type="Pfam" id="PF02148">
    <property type="entry name" value="zf-UBP"/>
    <property type="match status" value="1"/>
</dbReference>
<dbReference type="PANTHER" id="PTHR24007">
    <property type="entry name" value="BRCA1-ASSOCIATED PROTEIN"/>
    <property type="match status" value="1"/>
</dbReference>
<evidence type="ECO:0000259" key="7">
    <source>
        <dbReference type="PROSITE" id="PS50089"/>
    </source>
</evidence>
<keyword evidence="2 4" id="KW-0863">Zinc-finger</keyword>
<keyword evidence="5" id="KW-0175">Coiled coil</keyword>
<dbReference type="SUPFAM" id="SSF57850">
    <property type="entry name" value="RING/U-box"/>
    <property type="match status" value="2"/>
</dbReference>
<dbReference type="Proteomes" id="UP001595075">
    <property type="component" value="Unassembled WGS sequence"/>
</dbReference>
<dbReference type="InterPro" id="IPR011422">
    <property type="entry name" value="BRAP2/ETP1_RRM"/>
</dbReference>
<organism evidence="9 10">
    <name type="scientific">Oculimacula yallundae</name>
    <dbReference type="NCBI Taxonomy" id="86028"/>
    <lineage>
        <taxon>Eukaryota</taxon>
        <taxon>Fungi</taxon>
        <taxon>Dikarya</taxon>
        <taxon>Ascomycota</taxon>
        <taxon>Pezizomycotina</taxon>
        <taxon>Leotiomycetes</taxon>
        <taxon>Helotiales</taxon>
        <taxon>Ploettnerulaceae</taxon>
        <taxon>Oculimacula</taxon>
    </lineage>
</organism>
<dbReference type="InterPro" id="IPR034931">
    <property type="entry name" value="ETP1_RRM"/>
</dbReference>
<evidence type="ECO:0000256" key="3">
    <source>
        <dbReference type="ARBA" id="ARBA00022833"/>
    </source>
</evidence>
<protein>
    <submittedName>
        <fullName evidence="9">Uncharacterized protein</fullName>
    </submittedName>
</protein>
<dbReference type="Gene3D" id="3.30.40.10">
    <property type="entry name" value="Zinc/RING finger domain, C3HC4 (zinc finger)"/>
    <property type="match status" value="2"/>
</dbReference>